<evidence type="ECO:0000256" key="1">
    <source>
        <dbReference type="SAM" id="MobiDB-lite"/>
    </source>
</evidence>
<feature type="region of interest" description="Disordered" evidence="1">
    <location>
        <begin position="1"/>
        <end position="84"/>
    </location>
</feature>
<feature type="compositionally biased region" description="Basic and acidic residues" evidence="1">
    <location>
        <begin position="26"/>
        <end position="42"/>
    </location>
</feature>
<feature type="compositionally biased region" description="Low complexity" evidence="1">
    <location>
        <begin position="57"/>
        <end position="74"/>
    </location>
</feature>
<sequence>MDDYKNALKAKLLNTQPKKLKKDGKKKTEVRNDIDKEPKDLTNRNMFPSAQIKMRLMSPSTSPATSPTMSNSSSPTPPAVSYNKITGIPCKYNRQKLKGEEFKHHFEQTMNEQIRDNIKQVYNVPTVEERYDNIRNIIDTATQSRTVTH</sequence>
<accession>A0A9N9XKU8</accession>
<organism evidence="2 3">
    <name type="scientific">Diabrotica balteata</name>
    <name type="common">Banded cucumber beetle</name>
    <dbReference type="NCBI Taxonomy" id="107213"/>
    <lineage>
        <taxon>Eukaryota</taxon>
        <taxon>Metazoa</taxon>
        <taxon>Ecdysozoa</taxon>
        <taxon>Arthropoda</taxon>
        <taxon>Hexapoda</taxon>
        <taxon>Insecta</taxon>
        <taxon>Pterygota</taxon>
        <taxon>Neoptera</taxon>
        <taxon>Endopterygota</taxon>
        <taxon>Coleoptera</taxon>
        <taxon>Polyphaga</taxon>
        <taxon>Cucujiformia</taxon>
        <taxon>Chrysomeloidea</taxon>
        <taxon>Chrysomelidae</taxon>
        <taxon>Galerucinae</taxon>
        <taxon>Diabroticina</taxon>
        <taxon>Diabroticites</taxon>
        <taxon>Diabrotica</taxon>
    </lineage>
</organism>
<dbReference type="EMBL" id="OU898284">
    <property type="protein sequence ID" value="CAG9840619.1"/>
    <property type="molecule type" value="Genomic_DNA"/>
</dbReference>
<evidence type="ECO:0000313" key="3">
    <source>
        <dbReference type="Proteomes" id="UP001153709"/>
    </source>
</evidence>
<evidence type="ECO:0000313" key="2">
    <source>
        <dbReference type="EMBL" id="CAG9840619.1"/>
    </source>
</evidence>
<protein>
    <submittedName>
        <fullName evidence="2">Uncharacterized protein</fullName>
    </submittedName>
</protein>
<proteinExistence type="predicted"/>
<dbReference type="Proteomes" id="UP001153709">
    <property type="component" value="Chromosome 9"/>
</dbReference>
<dbReference type="AlphaFoldDB" id="A0A9N9XKU8"/>
<gene>
    <name evidence="2" type="ORF">DIABBA_LOCUS13247</name>
</gene>
<dbReference type="OrthoDB" id="2414723at2759"/>
<reference evidence="2" key="1">
    <citation type="submission" date="2022-01" db="EMBL/GenBank/DDBJ databases">
        <authorList>
            <person name="King R."/>
        </authorList>
    </citation>
    <scope>NUCLEOTIDE SEQUENCE</scope>
</reference>
<keyword evidence="3" id="KW-1185">Reference proteome</keyword>
<name>A0A9N9XKU8_DIABA</name>